<accession>A0A1T5EH45</accession>
<dbReference type="AlphaFoldDB" id="A0A1T5EH45"/>
<evidence type="ECO:0000313" key="4">
    <source>
        <dbReference type="EMBL" id="SKB83226.1"/>
    </source>
</evidence>
<feature type="signal peptide" evidence="2">
    <location>
        <begin position="1"/>
        <end position="22"/>
    </location>
</feature>
<feature type="domain" description="Polysaccharide export protein N-terminal" evidence="3">
    <location>
        <begin position="47"/>
        <end position="164"/>
    </location>
</feature>
<evidence type="ECO:0000256" key="1">
    <source>
        <dbReference type="ARBA" id="ARBA00022729"/>
    </source>
</evidence>
<evidence type="ECO:0000259" key="3">
    <source>
        <dbReference type="Pfam" id="PF02563"/>
    </source>
</evidence>
<gene>
    <name evidence="4" type="ORF">SAMN05660477_01414</name>
</gene>
<dbReference type="EMBL" id="FUYZ01000003">
    <property type="protein sequence ID" value="SKB83226.1"/>
    <property type="molecule type" value="Genomic_DNA"/>
</dbReference>
<dbReference type="Pfam" id="PF02563">
    <property type="entry name" value="Poly_export"/>
    <property type="match status" value="1"/>
</dbReference>
<name>A0A1T5EH45_9FLAO</name>
<evidence type="ECO:0000256" key="2">
    <source>
        <dbReference type="SAM" id="SignalP"/>
    </source>
</evidence>
<proteinExistence type="predicted"/>
<keyword evidence="1 2" id="KW-0732">Signal</keyword>
<dbReference type="Gene3D" id="3.30.1950.10">
    <property type="entry name" value="wza like domain"/>
    <property type="match status" value="1"/>
</dbReference>
<dbReference type="PANTHER" id="PTHR33619:SF3">
    <property type="entry name" value="POLYSACCHARIDE EXPORT PROTEIN GFCE-RELATED"/>
    <property type="match status" value="1"/>
</dbReference>
<dbReference type="PROSITE" id="PS51257">
    <property type="entry name" value="PROKAR_LIPOPROTEIN"/>
    <property type="match status" value="1"/>
</dbReference>
<dbReference type="PANTHER" id="PTHR33619">
    <property type="entry name" value="POLYSACCHARIDE EXPORT PROTEIN GFCE-RELATED"/>
    <property type="match status" value="1"/>
</dbReference>
<dbReference type="STRING" id="619805.SAMN05660477_01414"/>
<dbReference type="Proteomes" id="UP000191112">
    <property type="component" value="Unassembled WGS sequence"/>
</dbReference>
<evidence type="ECO:0000313" key="5">
    <source>
        <dbReference type="Proteomes" id="UP000191112"/>
    </source>
</evidence>
<reference evidence="4 5" key="1">
    <citation type="submission" date="2017-02" db="EMBL/GenBank/DDBJ databases">
        <authorList>
            <person name="Peterson S.W."/>
        </authorList>
    </citation>
    <scope>NUCLEOTIDE SEQUENCE [LARGE SCALE GENOMIC DNA]</scope>
    <source>
        <strain evidence="4 5">DSM 22323</strain>
    </source>
</reference>
<dbReference type="GO" id="GO:0015159">
    <property type="term" value="F:polysaccharide transmembrane transporter activity"/>
    <property type="evidence" value="ECO:0007669"/>
    <property type="project" value="InterPro"/>
</dbReference>
<dbReference type="InterPro" id="IPR003715">
    <property type="entry name" value="Poly_export_N"/>
</dbReference>
<dbReference type="Gene3D" id="3.10.560.10">
    <property type="entry name" value="Outer membrane lipoprotein wza domain like"/>
    <property type="match status" value="1"/>
</dbReference>
<protein>
    <submittedName>
        <fullName evidence="4">Polysaccharide biosynthesis/export protein</fullName>
    </submittedName>
</protein>
<dbReference type="InterPro" id="IPR049712">
    <property type="entry name" value="Poly_export"/>
</dbReference>
<sequence>MMRKLYLYLVLLLMFVSSCVSRKDITYIQPSASLTINEDGLIPYNIQEYRITKNDILGLNIITTPKGDAAQFYSSYNVSAGESGGGGLNPATGAGSTSGSGVGSNVGNSRFYFNGIKVDSKGDIYVFGIGFIKAEGRTLEDISQEIQTKVNENFLEGKSEVRVTIDGINYYILGDMEGTDLTGAKKAHVQQLNILEAISANNGLNRTIDRKNITLLRKYPEGIKRIKLDLTREDVMNSPYFWLQNGDMIMLSTNKKAISGFGKEPLQSLSTGVTLLTTVLSIYLIFTKL</sequence>
<organism evidence="4 5">
    <name type="scientific">Soonwooa buanensis</name>
    <dbReference type="NCBI Taxonomy" id="619805"/>
    <lineage>
        <taxon>Bacteria</taxon>
        <taxon>Pseudomonadati</taxon>
        <taxon>Bacteroidota</taxon>
        <taxon>Flavobacteriia</taxon>
        <taxon>Flavobacteriales</taxon>
        <taxon>Weeksellaceae</taxon>
        <taxon>Chryseobacterium group</taxon>
        <taxon>Soonwooa</taxon>
    </lineage>
</organism>
<feature type="chain" id="PRO_5013205171" evidence="2">
    <location>
        <begin position="23"/>
        <end position="289"/>
    </location>
</feature>
<keyword evidence="5" id="KW-1185">Reference proteome</keyword>